<feature type="transmembrane region" description="Helical" evidence="7">
    <location>
        <begin position="21"/>
        <end position="40"/>
    </location>
</feature>
<evidence type="ECO:0000256" key="3">
    <source>
        <dbReference type="ARBA" id="ARBA00022475"/>
    </source>
</evidence>
<feature type="transmembrane region" description="Helical" evidence="7">
    <location>
        <begin position="368"/>
        <end position="390"/>
    </location>
</feature>
<protein>
    <submittedName>
        <fullName evidence="9">Putative MFS family arabinose efflux permease</fullName>
    </submittedName>
</protein>
<dbReference type="PROSITE" id="PS50850">
    <property type="entry name" value="MFS"/>
    <property type="match status" value="1"/>
</dbReference>
<evidence type="ECO:0000256" key="1">
    <source>
        <dbReference type="ARBA" id="ARBA00004651"/>
    </source>
</evidence>
<feature type="transmembrane region" description="Helical" evidence="7">
    <location>
        <begin position="244"/>
        <end position="264"/>
    </location>
</feature>
<dbReference type="PANTHER" id="PTHR23513:SF6">
    <property type="entry name" value="MAJOR FACILITATOR SUPERFAMILY ASSOCIATED DOMAIN-CONTAINING PROTEIN"/>
    <property type="match status" value="1"/>
</dbReference>
<feature type="transmembrane region" description="Helical" evidence="7">
    <location>
        <begin position="271"/>
        <end position="293"/>
    </location>
</feature>
<dbReference type="GO" id="GO:0022857">
    <property type="term" value="F:transmembrane transporter activity"/>
    <property type="evidence" value="ECO:0007669"/>
    <property type="project" value="InterPro"/>
</dbReference>
<evidence type="ECO:0000256" key="5">
    <source>
        <dbReference type="ARBA" id="ARBA00022989"/>
    </source>
</evidence>
<sequence>MLRHRDFRCFWLGQTASQFGEHTSLVILPLIAVMTLGVSANQLGVLRAAGQAPLLLVALFAGVWVDAWRTRTVMACSDLARAAVMAVIVAAALWGGLGVPVLVAAAVVVGTLSVFFDVAYQAALVRLVSRDQLLRGNSLVEGSRSAAQMGGPALGAALVALSAPVAATVSAVLFAVSAWWIGRIRVREPIARRPRLREGVRFITGSPVLRAICLASAAFQFAFAATMTVYLLFLPRQLGLPGPVIGVVLAATGADALGGSLLAARLPSRFGYGPVLVTAAFLGDGVMLIVPALHGDSAATVAILIAVNLVFGIFGQLVNVTVMAVRQAVTPAALQGRVAATITFAGMGTTPLGSLLGGLLAAHTGLGTALALTSAAMLLSPVVIAASPLARLDHDPARYPLVTVRD</sequence>
<feature type="transmembrane region" description="Helical" evidence="7">
    <location>
        <begin position="299"/>
        <end position="325"/>
    </location>
</feature>
<feature type="transmembrane region" description="Helical" evidence="7">
    <location>
        <begin position="337"/>
        <end position="362"/>
    </location>
</feature>
<name>A0A327ZCM0_9ACTN</name>
<reference evidence="9 10" key="1">
    <citation type="submission" date="2018-06" db="EMBL/GenBank/DDBJ databases">
        <title>Genomic Encyclopedia of Type Strains, Phase III (KMG-III): the genomes of soil and plant-associated and newly described type strains.</title>
        <authorList>
            <person name="Whitman W."/>
        </authorList>
    </citation>
    <scope>NUCLEOTIDE SEQUENCE [LARGE SCALE GENOMIC DNA]</scope>
    <source>
        <strain evidence="9 10">CGMCC 4.7090</strain>
    </source>
</reference>
<dbReference type="Proteomes" id="UP000249341">
    <property type="component" value="Unassembled WGS sequence"/>
</dbReference>
<proteinExistence type="predicted"/>
<evidence type="ECO:0000313" key="9">
    <source>
        <dbReference type="EMBL" id="RAK36476.1"/>
    </source>
</evidence>
<feature type="transmembrane region" description="Helical" evidence="7">
    <location>
        <begin position="46"/>
        <end position="67"/>
    </location>
</feature>
<keyword evidence="6 7" id="KW-0472">Membrane</keyword>
<dbReference type="OrthoDB" id="9815525at2"/>
<evidence type="ECO:0000256" key="6">
    <source>
        <dbReference type="ARBA" id="ARBA00023136"/>
    </source>
</evidence>
<dbReference type="PANTHER" id="PTHR23513">
    <property type="entry name" value="INTEGRAL MEMBRANE EFFLUX PROTEIN-RELATED"/>
    <property type="match status" value="1"/>
</dbReference>
<keyword evidence="4 7" id="KW-0812">Transmembrane</keyword>
<dbReference type="GO" id="GO:0005886">
    <property type="term" value="C:plasma membrane"/>
    <property type="evidence" value="ECO:0007669"/>
    <property type="project" value="UniProtKB-SubCell"/>
</dbReference>
<evidence type="ECO:0000256" key="7">
    <source>
        <dbReference type="SAM" id="Phobius"/>
    </source>
</evidence>
<feature type="transmembrane region" description="Helical" evidence="7">
    <location>
        <begin position="207"/>
        <end position="232"/>
    </location>
</feature>
<accession>A0A327ZCM0</accession>
<evidence type="ECO:0000256" key="2">
    <source>
        <dbReference type="ARBA" id="ARBA00022448"/>
    </source>
</evidence>
<dbReference type="InterPro" id="IPR036259">
    <property type="entry name" value="MFS_trans_sf"/>
</dbReference>
<dbReference type="InterPro" id="IPR020846">
    <property type="entry name" value="MFS_dom"/>
</dbReference>
<dbReference type="CDD" id="cd06173">
    <property type="entry name" value="MFS_MefA_like"/>
    <property type="match status" value="1"/>
</dbReference>
<dbReference type="AlphaFoldDB" id="A0A327ZCM0"/>
<dbReference type="SUPFAM" id="SSF103473">
    <property type="entry name" value="MFS general substrate transporter"/>
    <property type="match status" value="1"/>
</dbReference>
<organism evidence="9 10">
    <name type="scientific">Actinoplanes lutulentus</name>
    <dbReference type="NCBI Taxonomy" id="1287878"/>
    <lineage>
        <taxon>Bacteria</taxon>
        <taxon>Bacillati</taxon>
        <taxon>Actinomycetota</taxon>
        <taxon>Actinomycetes</taxon>
        <taxon>Micromonosporales</taxon>
        <taxon>Micromonosporaceae</taxon>
        <taxon>Actinoplanes</taxon>
    </lineage>
</organism>
<dbReference type="EMBL" id="QLMJ01000008">
    <property type="protein sequence ID" value="RAK36476.1"/>
    <property type="molecule type" value="Genomic_DNA"/>
</dbReference>
<dbReference type="RefSeq" id="WP_111650534.1">
    <property type="nucleotide sequence ID" value="NZ_JACHWI010000007.1"/>
</dbReference>
<evidence type="ECO:0000259" key="8">
    <source>
        <dbReference type="PROSITE" id="PS50850"/>
    </source>
</evidence>
<keyword evidence="2" id="KW-0813">Transport</keyword>
<dbReference type="Gene3D" id="1.20.1250.20">
    <property type="entry name" value="MFS general substrate transporter like domains"/>
    <property type="match status" value="1"/>
</dbReference>
<feature type="domain" description="Major facilitator superfamily (MFS) profile" evidence="8">
    <location>
        <begin position="208"/>
        <end position="406"/>
    </location>
</feature>
<comment type="subcellular location">
    <subcellularLocation>
        <location evidence="1">Cell membrane</location>
        <topology evidence="1">Multi-pass membrane protein</topology>
    </subcellularLocation>
</comment>
<keyword evidence="5 7" id="KW-1133">Transmembrane helix</keyword>
<feature type="transmembrane region" description="Helical" evidence="7">
    <location>
        <begin position="169"/>
        <end position="186"/>
    </location>
</feature>
<keyword evidence="10" id="KW-1185">Reference proteome</keyword>
<dbReference type="InterPro" id="IPR010290">
    <property type="entry name" value="TM_effector"/>
</dbReference>
<feature type="transmembrane region" description="Helical" evidence="7">
    <location>
        <begin position="79"/>
        <end position="97"/>
    </location>
</feature>
<dbReference type="Pfam" id="PF05977">
    <property type="entry name" value="MFS_3"/>
    <property type="match status" value="1"/>
</dbReference>
<comment type="caution">
    <text evidence="9">The sequence shown here is derived from an EMBL/GenBank/DDBJ whole genome shotgun (WGS) entry which is preliminary data.</text>
</comment>
<gene>
    <name evidence="9" type="ORF">B0I29_10865</name>
</gene>
<keyword evidence="3" id="KW-1003">Cell membrane</keyword>
<evidence type="ECO:0000313" key="10">
    <source>
        <dbReference type="Proteomes" id="UP000249341"/>
    </source>
</evidence>
<evidence type="ECO:0000256" key="4">
    <source>
        <dbReference type="ARBA" id="ARBA00022692"/>
    </source>
</evidence>